<evidence type="ECO:0000313" key="14">
    <source>
        <dbReference type="EMBL" id="KAB2931046.1"/>
    </source>
</evidence>
<dbReference type="GO" id="GO:0022904">
    <property type="term" value="P:respiratory electron transport chain"/>
    <property type="evidence" value="ECO:0007669"/>
    <property type="project" value="InterPro"/>
</dbReference>
<evidence type="ECO:0000256" key="3">
    <source>
        <dbReference type="ARBA" id="ARBA00022448"/>
    </source>
</evidence>
<evidence type="ECO:0000256" key="2">
    <source>
        <dbReference type="ARBA" id="ARBA00008622"/>
    </source>
</evidence>
<evidence type="ECO:0000256" key="8">
    <source>
        <dbReference type="ARBA" id="ARBA00022982"/>
    </source>
</evidence>
<comment type="caution">
    <text evidence="14">The sequence shown here is derived from an EMBL/GenBank/DDBJ whole genome shotgun (WGS) entry which is preliminary data.</text>
</comment>
<comment type="subcellular location">
    <subcellularLocation>
        <location evidence="1">Cell membrane</location>
        <topology evidence="1">Multi-pass membrane protein</topology>
    </subcellularLocation>
</comment>
<dbReference type="InterPro" id="IPR011577">
    <property type="entry name" value="Cyt_b561_bac/Ni-Hgenase"/>
</dbReference>
<keyword evidence="11 12" id="KW-0472">Membrane</keyword>
<feature type="domain" description="Cytochrome b561 bacterial/Ni-hydrogenase" evidence="13">
    <location>
        <begin position="12"/>
        <end position="216"/>
    </location>
</feature>
<dbReference type="PANTHER" id="PTHR30485">
    <property type="entry name" value="NI/FE-HYDROGENASE 1 B-TYPE CYTOCHROME SUBUNIT"/>
    <property type="match status" value="1"/>
</dbReference>
<keyword evidence="8" id="KW-0249">Electron transport</keyword>
<evidence type="ECO:0000313" key="15">
    <source>
        <dbReference type="Proteomes" id="UP000460298"/>
    </source>
</evidence>
<reference evidence="14 15" key="1">
    <citation type="submission" date="2019-10" db="EMBL/GenBank/DDBJ databases">
        <title>Extracellular Electron Transfer in a Candidatus Methanoperedens spp. Enrichment Culture.</title>
        <authorList>
            <person name="Berger S."/>
            <person name="Rangel Shaw D."/>
            <person name="Berben T."/>
            <person name="In 'T Zandt M."/>
            <person name="Frank J."/>
            <person name="Reimann J."/>
            <person name="Jetten M.S.M."/>
            <person name="Welte C.U."/>
        </authorList>
    </citation>
    <scope>NUCLEOTIDE SEQUENCE [LARGE SCALE GENOMIC DNA]</scope>
    <source>
        <strain evidence="14">SB12</strain>
    </source>
</reference>
<name>A0A833M0M4_9LEPT</name>
<evidence type="ECO:0000256" key="6">
    <source>
        <dbReference type="ARBA" id="ARBA00022692"/>
    </source>
</evidence>
<accession>A0A833M0M4</accession>
<dbReference type="PRINTS" id="PR00161">
    <property type="entry name" value="NIHGNASECYTB"/>
</dbReference>
<feature type="transmembrane region" description="Helical" evidence="12">
    <location>
        <begin position="59"/>
        <end position="80"/>
    </location>
</feature>
<feature type="transmembrane region" description="Helical" evidence="12">
    <location>
        <begin position="20"/>
        <end position="39"/>
    </location>
</feature>
<dbReference type="GO" id="GO:0020037">
    <property type="term" value="F:heme binding"/>
    <property type="evidence" value="ECO:0007669"/>
    <property type="project" value="TreeGrafter"/>
</dbReference>
<evidence type="ECO:0000256" key="11">
    <source>
        <dbReference type="ARBA" id="ARBA00023136"/>
    </source>
</evidence>
<evidence type="ECO:0000256" key="5">
    <source>
        <dbReference type="ARBA" id="ARBA00022617"/>
    </source>
</evidence>
<keyword evidence="6 12" id="KW-0812">Transmembrane</keyword>
<feature type="transmembrane region" description="Helical" evidence="12">
    <location>
        <begin position="183"/>
        <end position="201"/>
    </location>
</feature>
<dbReference type="GO" id="GO:0005506">
    <property type="term" value="F:iron ion binding"/>
    <property type="evidence" value="ECO:0007669"/>
    <property type="project" value="InterPro"/>
</dbReference>
<evidence type="ECO:0000256" key="7">
    <source>
        <dbReference type="ARBA" id="ARBA00022723"/>
    </source>
</evidence>
<evidence type="ECO:0000256" key="1">
    <source>
        <dbReference type="ARBA" id="ARBA00004651"/>
    </source>
</evidence>
<dbReference type="InterPro" id="IPR016174">
    <property type="entry name" value="Di-haem_cyt_TM"/>
</dbReference>
<keyword evidence="4" id="KW-1003">Cell membrane</keyword>
<protein>
    <submittedName>
        <fullName evidence="14">Ni/Fe-hydrogenase, b-type cytochrome subunit</fullName>
    </submittedName>
</protein>
<sequence>MQANQTFERHYVWDLVVRSFHWTNAACILALTITGYLMGSPPAILSELEAYNQYWFGTIRFLHFSAGYILFINLLVRVYWAFRGSKYARWQEVLPHTRDKFEELVSVLKTDILQTRVSYDAPLGHNALAGLTYVGFAVMVVIQVVTGFGLYEQMSSALIPNLFGWVVPLFGGDLLVKAIHHNMMWFFIIFTGVHIYIASYHDYVEGTGILSSMFSGWKFHQKKETRK</sequence>
<evidence type="ECO:0000256" key="4">
    <source>
        <dbReference type="ARBA" id="ARBA00022475"/>
    </source>
</evidence>
<keyword evidence="9 12" id="KW-1133">Transmembrane helix</keyword>
<evidence type="ECO:0000256" key="10">
    <source>
        <dbReference type="ARBA" id="ARBA00023004"/>
    </source>
</evidence>
<dbReference type="GO" id="GO:0009055">
    <property type="term" value="F:electron transfer activity"/>
    <property type="evidence" value="ECO:0007669"/>
    <property type="project" value="InterPro"/>
</dbReference>
<keyword evidence="3" id="KW-0813">Transport</keyword>
<gene>
    <name evidence="14" type="primary">cybH</name>
    <name evidence="14" type="ORF">F9K24_15240</name>
</gene>
<organism evidence="14 15">
    <name type="scientific">Leptonema illini</name>
    <dbReference type="NCBI Taxonomy" id="183"/>
    <lineage>
        <taxon>Bacteria</taxon>
        <taxon>Pseudomonadati</taxon>
        <taxon>Spirochaetota</taxon>
        <taxon>Spirochaetia</taxon>
        <taxon>Leptospirales</taxon>
        <taxon>Leptospiraceae</taxon>
        <taxon>Leptonema</taxon>
    </lineage>
</organism>
<evidence type="ECO:0000256" key="12">
    <source>
        <dbReference type="SAM" id="Phobius"/>
    </source>
</evidence>
<keyword evidence="5" id="KW-0349">Heme</keyword>
<evidence type="ECO:0000259" key="13">
    <source>
        <dbReference type="Pfam" id="PF01292"/>
    </source>
</evidence>
<dbReference type="Proteomes" id="UP000460298">
    <property type="component" value="Unassembled WGS sequence"/>
</dbReference>
<dbReference type="NCBIfam" id="TIGR02125">
    <property type="entry name" value="CytB-hydogenase"/>
    <property type="match status" value="1"/>
</dbReference>
<dbReference type="GO" id="GO:0005886">
    <property type="term" value="C:plasma membrane"/>
    <property type="evidence" value="ECO:0007669"/>
    <property type="project" value="UniProtKB-SubCell"/>
</dbReference>
<proteinExistence type="inferred from homology"/>
<feature type="transmembrane region" description="Helical" evidence="12">
    <location>
        <begin position="128"/>
        <end position="151"/>
    </location>
</feature>
<comment type="similarity">
    <text evidence="2">Belongs to the HupC/HyaC/HydC family.</text>
</comment>
<evidence type="ECO:0000256" key="9">
    <source>
        <dbReference type="ARBA" id="ARBA00022989"/>
    </source>
</evidence>
<dbReference type="AlphaFoldDB" id="A0A833M0M4"/>
<dbReference type="InterPro" id="IPR000516">
    <property type="entry name" value="Ni-dep_Hydgase_cyt-B"/>
</dbReference>
<dbReference type="EMBL" id="WBUI01000016">
    <property type="protein sequence ID" value="KAB2931046.1"/>
    <property type="molecule type" value="Genomic_DNA"/>
</dbReference>
<dbReference type="InterPro" id="IPR051542">
    <property type="entry name" value="Hydrogenase_cytochrome"/>
</dbReference>
<dbReference type="PANTHER" id="PTHR30485:SF0">
    <property type="entry name" value="NI_FE-HYDROGENASE 1 B-TYPE CYTOCHROME SUBUNIT-RELATED"/>
    <property type="match status" value="1"/>
</dbReference>
<dbReference type="SUPFAM" id="SSF81342">
    <property type="entry name" value="Transmembrane di-heme cytochromes"/>
    <property type="match status" value="1"/>
</dbReference>
<dbReference type="Gene3D" id="1.20.950.20">
    <property type="entry name" value="Transmembrane di-heme cytochromes, Chain C"/>
    <property type="match status" value="1"/>
</dbReference>
<keyword evidence="10" id="KW-0408">Iron</keyword>
<dbReference type="Pfam" id="PF01292">
    <property type="entry name" value="Ni_hydr_CYTB"/>
    <property type="match status" value="1"/>
</dbReference>
<keyword evidence="7" id="KW-0479">Metal-binding</keyword>